<dbReference type="AlphaFoldDB" id="A0A540WM93"/>
<reference evidence="1 2" key="1">
    <citation type="submission" date="2019-06" db="EMBL/GenBank/DDBJ databases">
        <authorList>
            <person name="Livingstone P."/>
            <person name="Whitworth D."/>
        </authorList>
    </citation>
    <scope>NUCLEOTIDE SEQUENCE [LARGE SCALE GENOMIC DNA]</scope>
    <source>
        <strain evidence="1 2">AM401</strain>
    </source>
</reference>
<sequence>MQASLKLHPTRFSTASPRALLLAVTVLGLLMVPSVAHALLLITCPAGTTQAAYSPGLTNTPRLIHAVGQELSGLCTGVGLPMGVSSFTTTFTGEDTAACTTLLTASEGDQTFVWNNGATSTWHFTATVGTSVGGQRVTTLQGPITSGLFQGAQVTQVVTLLNLDLAACSTEEGLTSASGTSTYLFTAL</sequence>
<gene>
    <name evidence="1" type="ORF">FJV41_41090</name>
</gene>
<dbReference type="RefSeq" id="WP_141648085.1">
    <property type="nucleotide sequence ID" value="NZ_VIFM01000279.1"/>
</dbReference>
<name>A0A540WM93_9BACT</name>
<dbReference type="Proteomes" id="UP000315369">
    <property type="component" value="Unassembled WGS sequence"/>
</dbReference>
<protein>
    <submittedName>
        <fullName evidence="1">Uncharacterized protein</fullName>
    </submittedName>
</protein>
<proteinExistence type="predicted"/>
<comment type="caution">
    <text evidence="1">The sequence shown here is derived from an EMBL/GenBank/DDBJ whole genome shotgun (WGS) entry which is preliminary data.</text>
</comment>
<keyword evidence="2" id="KW-1185">Reference proteome</keyword>
<evidence type="ECO:0000313" key="2">
    <source>
        <dbReference type="Proteomes" id="UP000315369"/>
    </source>
</evidence>
<accession>A0A540WM93</accession>
<organism evidence="1 2">
    <name type="scientific">Myxococcus llanfairpwllgwyngyllgogerychwyrndrobwllllantysiliogogogochensis</name>
    <dbReference type="NCBI Taxonomy" id="2590453"/>
    <lineage>
        <taxon>Bacteria</taxon>
        <taxon>Pseudomonadati</taxon>
        <taxon>Myxococcota</taxon>
        <taxon>Myxococcia</taxon>
        <taxon>Myxococcales</taxon>
        <taxon>Cystobacterineae</taxon>
        <taxon>Myxococcaceae</taxon>
        <taxon>Myxococcus</taxon>
    </lineage>
</organism>
<dbReference type="OrthoDB" id="3377238at2"/>
<dbReference type="EMBL" id="VIFM01000279">
    <property type="protein sequence ID" value="TQF10115.1"/>
    <property type="molecule type" value="Genomic_DNA"/>
</dbReference>
<evidence type="ECO:0000313" key="1">
    <source>
        <dbReference type="EMBL" id="TQF10115.1"/>
    </source>
</evidence>